<dbReference type="OrthoDB" id="338466at2157"/>
<dbReference type="Proteomes" id="UP000705823">
    <property type="component" value="Unassembled WGS sequence"/>
</dbReference>
<dbReference type="AlphaFoldDB" id="A0A8J8TD44"/>
<sequence length="287" mass="31413">MRPLSRRQILSIGAAGLTTALAGCSGTASEGAGRQYIESITTEQRANPRVVDLVVELVADHGATRVAVVDGTGNTVFQQPIRTDQRFVRIPLEDGVDAILHPIATVETLDHEIVLYDGEEVLTRNAWRPTIELDYAFELRNDSDVTTANSIRMTLRNESDIRMRPLRSYIAAGFPTEVHRTTEVGKIAPMPTTPTWAVSGESTYNIVADDPSLGTNLLAPPDGECFTAGKRIELVVEYEQPLIDRIALTVSLAGDPRPYEGPDGAQSVFCSRPSIETWELIDRELLA</sequence>
<name>A0A8J8TD44_9EURY</name>
<evidence type="ECO:0000313" key="2">
    <source>
        <dbReference type="Proteomes" id="UP000705823"/>
    </source>
</evidence>
<protein>
    <submittedName>
        <fullName evidence="1">Uncharacterized protein</fullName>
    </submittedName>
</protein>
<evidence type="ECO:0000313" key="1">
    <source>
        <dbReference type="EMBL" id="TQQ83043.1"/>
    </source>
</evidence>
<dbReference type="PROSITE" id="PS51257">
    <property type="entry name" value="PROKAR_LIPOPROTEIN"/>
    <property type="match status" value="1"/>
</dbReference>
<gene>
    <name evidence="1" type="ORF">EGH24_06320</name>
</gene>
<proteinExistence type="predicted"/>
<keyword evidence="2" id="KW-1185">Reference proteome</keyword>
<comment type="caution">
    <text evidence="1">The sequence shown here is derived from an EMBL/GenBank/DDBJ whole genome shotgun (WGS) entry which is preliminary data.</text>
</comment>
<dbReference type="EMBL" id="RKLU01000002">
    <property type="protein sequence ID" value="TQQ83043.1"/>
    <property type="molecule type" value="Genomic_DNA"/>
</dbReference>
<organism evidence="1 2">
    <name type="scientific">Halonotius terrestris</name>
    <dbReference type="NCBI Taxonomy" id="2487750"/>
    <lineage>
        <taxon>Archaea</taxon>
        <taxon>Methanobacteriati</taxon>
        <taxon>Methanobacteriota</taxon>
        <taxon>Stenosarchaea group</taxon>
        <taxon>Halobacteria</taxon>
        <taxon>Halobacteriales</taxon>
        <taxon>Haloferacaceae</taxon>
        <taxon>Halonotius</taxon>
    </lineage>
</organism>
<reference evidence="1" key="1">
    <citation type="submission" date="2019-02" db="EMBL/GenBank/DDBJ databases">
        <title>Halonotius sp. a new haloarchaeum isolated from saline soil.</title>
        <authorList>
            <person name="Duran-Viseras A."/>
            <person name="Sanchez-Porro C."/>
            <person name="Ventosa A."/>
        </authorList>
    </citation>
    <scope>NUCLEOTIDE SEQUENCE</scope>
    <source>
        <strain evidence="1">F15B</strain>
    </source>
</reference>
<dbReference type="RefSeq" id="WP_142979307.1">
    <property type="nucleotide sequence ID" value="NZ_RKLU01000002.1"/>
</dbReference>
<accession>A0A8J8TD44</accession>